<organism evidence="1 2">
    <name type="scientific">Paramecium octaurelia</name>
    <dbReference type="NCBI Taxonomy" id="43137"/>
    <lineage>
        <taxon>Eukaryota</taxon>
        <taxon>Sar</taxon>
        <taxon>Alveolata</taxon>
        <taxon>Ciliophora</taxon>
        <taxon>Intramacronucleata</taxon>
        <taxon>Oligohymenophorea</taxon>
        <taxon>Peniculida</taxon>
        <taxon>Parameciidae</taxon>
        <taxon>Paramecium</taxon>
    </lineage>
</organism>
<evidence type="ECO:0000313" key="1">
    <source>
        <dbReference type="EMBL" id="CAD8146584.1"/>
    </source>
</evidence>
<accession>A0A8S1T6G1</accession>
<name>A0A8S1T6G1_PAROT</name>
<reference evidence="1" key="1">
    <citation type="submission" date="2021-01" db="EMBL/GenBank/DDBJ databases">
        <authorList>
            <consortium name="Genoscope - CEA"/>
            <person name="William W."/>
        </authorList>
    </citation>
    <scope>NUCLEOTIDE SEQUENCE</scope>
</reference>
<evidence type="ECO:0000313" key="2">
    <source>
        <dbReference type="Proteomes" id="UP000683925"/>
    </source>
</evidence>
<keyword evidence="2" id="KW-1185">Reference proteome</keyword>
<sequence>MLIDKMKYAQFLFLYFLKLLKKDKLDQNKLRNHICYLFNEYNEQSYFGNISNCQRRLSLQLWLAILNLTFY</sequence>
<gene>
    <name evidence="1" type="ORF">POCTA_138.1.T0180378</name>
</gene>
<proteinExistence type="predicted"/>
<protein>
    <submittedName>
        <fullName evidence="1">Uncharacterized protein</fullName>
    </submittedName>
</protein>
<dbReference type="AlphaFoldDB" id="A0A8S1T6G1"/>
<comment type="caution">
    <text evidence="1">The sequence shown here is derived from an EMBL/GenBank/DDBJ whole genome shotgun (WGS) entry which is preliminary data.</text>
</comment>
<dbReference type="EMBL" id="CAJJDP010000018">
    <property type="protein sequence ID" value="CAD8146584.1"/>
    <property type="molecule type" value="Genomic_DNA"/>
</dbReference>
<dbReference type="Proteomes" id="UP000683925">
    <property type="component" value="Unassembled WGS sequence"/>
</dbReference>